<dbReference type="InterPro" id="IPR046349">
    <property type="entry name" value="C1-like_sf"/>
</dbReference>
<gene>
    <name evidence="4" type="primary">LOC113728839</name>
</gene>
<dbReference type="Proteomes" id="UP001652660">
    <property type="component" value="Chromosome 2e"/>
</dbReference>
<accession>A0ABM4WP68</accession>
<dbReference type="Pfam" id="PF03107">
    <property type="entry name" value="C1_2"/>
    <property type="match status" value="2"/>
</dbReference>
<feature type="domain" description="DC1" evidence="2">
    <location>
        <begin position="122"/>
        <end position="171"/>
    </location>
</feature>
<dbReference type="SUPFAM" id="SSF57889">
    <property type="entry name" value="Cysteine-rich domain"/>
    <property type="match status" value="2"/>
</dbReference>
<dbReference type="PANTHER" id="PTHR46288">
    <property type="entry name" value="PHORBOL-ESTER/DAG-TYPE DOMAIN-CONTAINING PROTEIN"/>
    <property type="match status" value="1"/>
</dbReference>
<protein>
    <submittedName>
        <fullName evidence="4">Protein VACUOLELESS GAMETOPHYTES-like</fullName>
    </submittedName>
</protein>
<dbReference type="InterPro" id="IPR004146">
    <property type="entry name" value="DC1"/>
</dbReference>
<feature type="domain" description="DC1" evidence="2">
    <location>
        <begin position="63"/>
        <end position="111"/>
    </location>
</feature>
<evidence type="ECO:0000313" key="4">
    <source>
        <dbReference type="RefSeq" id="XP_071933580.1"/>
    </source>
</evidence>
<proteinExistence type="predicted"/>
<organism evidence="3 4">
    <name type="scientific">Coffea arabica</name>
    <name type="common">Arabian coffee</name>
    <dbReference type="NCBI Taxonomy" id="13443"/>
    <lineage>
        <taxon>Eukaryota</taxon>
        <taxon>Viridiplantae</taxon>
        <taxon>Streptophyta</taxon>
        <taxon>Embryophyta</taxon>
        <taxon>Tracheophyta</taxon>
        <taxon>Spermatophyta</taxon>
        <taxon>Magnoliopsida</taxon>
        <taxon>eudicotyledons</taxon>
        <taxon>Gunneridae</taxon>
        <taxon>Pentapetalae</taxon>
        <taxon>asterids</taxon>
        <taxon>lamiids</taxon>
        <taxon>Gentianales</taxon>
        <taxon>Rubiaceae</taxon>
        <taxon>Ixoroideae</taxon>
        <taxon>Gardenieae complex</taxon>
        <taxon>Bertiereae - Coffeeae clade</taxon>
        <taxon>Coffeeae</taxon>
        <taxon>Coffea</taxon>
    </lineage>
</organism>
<evidence type="ECO:0000256" key="1">
    <source>
        <dbReference type="ARBA" id="ARBA00022737"/>
    </source>
</evidence>
<sequence length="242" mass="27437">MKNDSFNHFGHEHLLTPLVLDEGDKLYCKACQLQIIEPFHGCLSCNYYLHDKCLNIPRSILHPSHSDHPLTLLPFPTYPTSTFKCNACGSNGNGFSYSCAHCEFDIHIQCASLPRKVKHLEKHHHELKLTYKFVQDKNLIFECDECGKTVDVDQWRYYCAECDFGTHLVCVEINEPWMDGDPVLDGKSGTAQAVQPSETVDGQGENGVEELRKEMMQHPLTVARLQNQLNLSASVAQLVKYV</sequence>
<evidence type="ECO:0000259" key="2">
    <source>
        <dbReference type="Pfam" id="PF03107"/>
    </source>
</evidence>
<name>A0ABM4WP68_COFAR</name>
<keyword evidence="3" id="KW-1185">Reference proteome</keyword>
<dbReference type="PANTHER" id="PTHR46288:SF29">
    <property type="entry name" value="DC1 DOMAIN-CONTAINING PROTEIN"/>
    <property type="match status" value="1"/>
</dbReference>
<keyword evidence="1" id="KW-0677">Repeat</keyword>
<evidence type="ECO:0000313" key="3">
    <source>
        <dbReference type="Proteomes" id="UP001652660"/>
    </source>
</evidence>
<reference evidence="4" key="1">
    <citation type="submission" date="2025-08" db="UniProtKB">
        <authorList>
            <consortium name="RefSeq"/>
        </authorList>
    </citation>
    <scope>IDENTIFICATION</scope>
    <source>
        <tissue evidence="4">Leaves</tissue>
    </source>
</reference>
<dbReference type="RefSeq" id="XP_071933580.1">
    <property type="nucleotide sequence ID" value="XM_072077479.1"/>
</dbReference>
<dbReference type="GeneID" id="113728839"/>